<evidence type="ECO:0000313" key="1">
    <source>
        <dbReference type="EMBL" id="CAB4138401.1"/>
    </source>
</evidence>
<name>A0A6J5LWE1_9CAUD</name>
<dbReference type="EMBL" id="LR796344">
    <property type="protein sequence ID" value="CAB4138401.1"/>
    <property type="molecule type" value="Genomic_DNA"/>
</dbReference>
<accession>A0A6J5LWE1</accession>
<reference evidence="1" key="1">
    <citation type="submission" date="2020-04" db="EMBL/GenBank/DDBJ databases">
        <authorList>
            <person name="Chiriac C."/>
            <person name="Salcher M."/>
            <person name="Ghai R."/>
            <person name="Kavagutti S V."/>
        </authorList>
    </citation>
    <scope>NUCLEOTIDE SEQUENCE</scope>
</reference>
<protein>
    <submittedName>
        <fullName evidence="1">Uncharacterized protein</fullName>
    </submittedName>
</protein>
<gene>
    <name evidence="1" type="ORF">UFOVP330_34</name>
</gene>
<organism evidence="1">
    <name type="scientific">uncultured Caudovirales phage</name>
    <dbReference type="NCBI Taxonomy" id="2100421"/>
    <lineage>
        <taxon>Viruses</taxon>
        <taxon>Duplodnaviria</taxon>
        <taxon>Heunggongvirae</taxon>
        <taxon>Uroviricota</taxon>
        <taxon>Caudoviricetes</taxon>
        <taxon>Peduoviridae</taxon>
        <taxon>Maltschvirus</taxon>
        <taxon>Maltschvirus maltsch</taxon>
    </lineage>
</organism>
<sequence>MDNVMNRPLFRRREARDRLNEMAGVQGYQVGGPVFEGGGREPVRPAGLPTLMDRLRSSGAMAFPTLMPLAAASMAPDVAESQVSSIMQGLNEKIQDPNLSPNERQALEDQRSALSTAIQAGYGTLDALTDAAALLQRLGTRTIESVVAPAVSVVSPTAGEMLYEQIPAWDVTADELALMGQEVPESMRPSNVLPERPLEAAIRSAGPQFERTGRQRPLASTIPAPAGIGGARPEAVAAGMPAAPEAAPETAAPTVAPSFERTGRGAGPLITNPAEVAAGLNAPDPAVREKTAADFMQEFMANAPKYEGADKNLMHAMIGFSIAAGDSPNAMTNIARGLQAGAQMFLQDKAAKDEFDRQLQLSAMQYGLQEVGKERERGRQPLTFVALEDTTYKGRPVKRGEQVYIPYREIERNGGVAPAGFGDTAMATAMADREKGYRELLTKAYEDKLVDDTFVATQRDAYSAATSNAIAAQRGIDYMEAAILKVGEENDITGIQGGANDFVSKVAAAAGLDDIATEFGDRGQAVSLVQKAFQNLIPAALSGVQTANSISNRDIELLANAYVDSMMDGGVFSMSTITEEKLMNSMKGALDLLQSSRQRSLTDLAGIERTLSGRYLRSGDLTAPVSAATVLEPYRTLIPGSGDVGVPSTFGTLYRSDDGVYDIMRPGG</sequence>
<proteinExistence type="predicted"/>